<name>A0A937W3V5_UNCTE</name>
<gene>
    <name evidence="4" type="ORF">FJZ47_12720</name>
</gene>
<reference evidence="4" key="1">
    <citation type="submission" date="2019-03" db="EMBL/GenBank/DDBJ databases">
        <title>Lake Tanganyika Metagenome-Assembled Genomes (MAGs).</title>
        <authorList>
            <person name="Tran P."/>
        </authorList>
    </citation>
    <scope>NUCLEOTIDE SEQUENCE</scope>
    <source>
        <strain evidence="4">K_DeepCast_65m_m2_066</strain>
    </source>
</reference>
<dbReference type="InterPro" id="IPR041664">
    <property type="entry name" value="AAA_16"/>
</dbReference>
<evidence type="ECO:0000256" key="2">
    <source>
        <dbReference type="ARBA" id="ARBA00022840"/>
    </source>
</evidence>
<feature type="non-terminal residue" evidence="4">
    <location>
        <position position="1"/>
    </location>
</feature>
<dbReference type="GO" id="GO:0035556">
    <property type="term" value="P:intracellular signal transduction"/>
    <property type="evidence" value="ECO:0007669"/>
    <property type="project" value="InterPro"/>
</dbReference>
<evidence type="ECO:0000313" key="4">
    <source>
        <dbReference type="EMBL" id="MBM3224651.1"/>
    </source>
</evidence>
<dbReference type="GO" id="GO:0009190">
    <property type="term" value="P:cyclic nucleotide biosynthetic process"/>
    <property type="evidence" value="ECO:0007669"/>
    <property type="project" value="InterPro"/>
</dbReference>
<dbReference type="CDD" id="cd07302">
    <property type="entry name" value="CHD"/>
    <property type="match status" value="1"/>
</dbReference>
<dbReference type="SUPFAM" id="SSF55073">
    <property type="entry name" value="Nucleotide cyclase"/>
    <property type="match status" value="1"/>
</dbReference>
<evidence type="ECO:0000313" key="5">
    <source>
        <dbReference type="Proteomes" id="UP000712673"/>
    </source>
</evidence>
<dbReference type="Pfam" id="PF13424">
    <property type="entry name" value="TPR_12"/>
    <property type="match status" value="1"/>
</dbReference>
<dbReference type="PANTHER" id="PTHR16305">
    <property type="entry name" value="TESTICULAR SOLUBLE ADENYLYL CYCLASE"/>
    <property type="match status" value="1"/>
</dbReference>
<dbReference type="SUPFAM" id="SSF52540">
    <property type="entry name" value="P-loop containing nucleoside triphosphate hydrolases"/>
    <property type="match status" value="1"/>
</dbReference>
<organism evidence="4 5">
    <name type="scientific">Tectimicrobiota bacterium</name>
    <dbReference type="NCBI Taxonomy" id="2528274"/>
    <lineage>
        <taxon>Bacteria</taxon>
        <taxon>Pseudomonadati</taxon>
        <taxon>Nitrospinota/Tectimicrobiota group</taxon>
        <taxon>Candidatus Tectimicrobiota</taxon>
    </lineage>
</organism>
<dbReference type="Proteomes" id="UP000712673">
    <property type="component" value="Unassembled WGS sequence"/>
</dbReference>
<protein>
    <submittedName>
        <fullName evidence="4">Tetratricopeptide repeat protein</fullName>
    </submittedName>
</protein>
<dbReference type="AlphaFoldDB" id="A0A937W3V5"/>
<dbReference type="SUPFAM" id="SSF48452">
    <property type="entry name" value="TPR-like"/>
    <property type="match status" value="3"/>
</dbReference>
<keyword evidence="1" id="KW-0547">Nucleotide-binding</keyword>
<keyword evidence="2" id="KW-0067">ATP-binding</keyword>
<feature type="domain" description="Orc1-like AAA ATPase" evidence="3">
    <location>
        <begin position="94"/>
        <end position="283"/>
    </location>
</feature>
<dbReference type="GO" id="GO:0005524">
    <property type="term" value="F:ATP binding"/>
    <property type="evidence" value="ECO:0007669"/>
    <property type="project" value="UniProtKB-KW"/>
</dbReference>
<dbReference type="InterPro" id="IPR029787">
    <property type="entry name" value="Nucleotide_cyclase"/>
</dbReference>
<dbReference type="GO" id="GO:0005737">
    <property type="term" value="C:cytoplasm"/>
    <property type="evidence" value="ECO:0007669"/>
    <property type="project" value="TreeGrafter"/>
</dbReference>
<dbReference type="InterPro" id="IPR027417">
    <property type="entry name" value="P-loop_NTPase"/>
</dbReference>
<dbReference type="InterPro" id="IPR001054">
    <property type="entry name" value="A/G_cyclase"/>
</dbReference>
<dbReference type="Pfam" id="PF13191">
    <property type="entry name" value="AAA_16"/>
    <property type="match status" value="1"/>
</dbReference>
<dbReference type="InterPro" id="IPR011990">
    <property type="entry name" value="TPR-like_helical_dom_sf"/>
</dbReference>
<dbReference type="Gene3D" id="1.25.40.10">
    <property type="entry name" value="Tetratricopeptide repeat domain"/>
    <property type="match status" value="2"/>
</dbReference>
<evidence type="ECO:0000259" key="3">
    <source>
        <dbReference type="Pfam" id="PF13191"/>
    </source>
</evidence>
<comment type="caution">
    <text evidence="4">The sequence shown here is derived from an EMBL/GenBank/DDBJ whole genome shotgun (WGS) entry which is preliminary data.</text>
</comment>
<sequence>GLVVVGEMGAGAHQEQLALGETPNVAARIQSLAAPDTVLLSAETYHLVQGYVTVEDCGIQTLRGVAMPMRLYRALRTSTTRGPLDVASARGLLPLVGRDAEVAQLLASWQCGQTDARPCVLIEGESGIGKSRLVEALRTHLTGSDHFYLGSRCSPYYQHTALSPVVEMLEHAAAWHPDDTPVEKLAKLEHLLSRGSLPLAEVVPLLAPLLSLPLSEGRYPQPVLTPQRQRQQTLATLVAWCISQSAEQPLLFVMEDLHWADPSTLEFLQLLSAQEAPARGLMVLTCRPGFQPLASWRASLTVMALPKLSWADGERLVTLLARGKTLPEEVVAHLVGNADGIPLFLEEMTKTLLESGVLQETSERYTLTGPLPPLAIPATLHDSLLARLDHLVTAKGLAQLGATLGRRFSYALLQAVAQIDAATLQRELDRLVAAELLYQEGFPPEATYTFKHALIQEAAYQSLLKRTRQQYHARTAQALVEQFPPLCASHPELVAHHYTEAGHTLEAIAYWQQAGEQALQRSATVESVAHLRTALDLLATLPEDAERQRQELHLLTALGPALVVLHGYAAEAVEQTYARARKLCQQVRDLFQLSQTLWGLWGFYLVRGELDTARDLAQQLFTLTIRRDEPALLLEVHRRLGTTTFYSGEIGTARAHLEQGIARYESQSPQMVVTHHALISDPGVLCRAFLAHTLWLLGYPEQALAQNTAALAQARALAHPFTLALALFYSTRLYQCLGDGESAEVHAEALLTLAREQHFSQWLLEGALLYGGALVAQGRFVEGIAHLHKSLDAWRETAGRLGAPWYLALLAQAYGLAGQPEQALHWLREALEVVEMTGERWWEAEIYRLTGEYLLQAHTQAHTSPPGAALWDEAIRHVYNALALAREQQVRILELRAAMSLSRLWQQQGKRVAAGQLLSSVLHWFTEGHRTPDLQEARACLATLRV</sequence>
<dbReference type="EMBL" id="VGLS01000374">
    <property type="protein sequence ID" value="MBM3224651.1"/>
    <property type="molecule type" value="Genomic_DNA"/>
</dbReference>
<accession>A0A937W3V5</accession>
<dbReference type="Gene3D" id="3.30.70.1230">
    <property type="entry name" value="Nucleotide cyclase"/>
    <property type="match status" value="1"/>
</dbReference>
<dbReference type="GO" id="GO:0004016">
    <property type="term" value="F:adenylate cyclase activity"/>
    <property type="evidence" value="ECO:0007669"/>
    <property type="project" value="TreeGrafter"/>
</dbReference>
<dbReference type="PANTHER" id="PTHR16305:SF28">
    <property type="entry name" value="GUANYLATE CYCLASE DOMAIN-CONTAINING PROTEIN"/>
    <property type="match status" value="1"/>
</dbReference>
<proteinExistence type="predicted"/>
<evidence type="ECO:0000256" key="1">
    <source>
        <dbReference type="ARBA" id="ARBA00022741"/>
    </source>
</evidence>